<sequence length="226" mass="23745">DGIKAGLSEGVGAEVVVCPPAIYIPQAARRLNDSGITWGGQDLSLHESGAYTGEISAAMLWDYQCRYVIIGHSERRSLHGETDAQVAKKFLVARKTGLTPILCIGELLEEREAGETEAVVARQLDAVIDAAGIQAIASSVIAYEPVWAIGTGKTASPQQAQDVHAFIRQRVAAQNADVAEKVQILYGGSVKPDNAAELFAMADIDGGLIGGASLDAEGFLAICRAV</sequence>
<evidence type="ECO:0000256" key="6">
    <source>
        <dbReference type="ARBA" id="ARBA00022490"/>
    </source>
</evidence>
<evidence type="ECO:0000256" key="8">
    <source>
        <dbReference type="ARBA" id="ARBA00023235"/>
    </source>
</evidence>
<comment type="subunit">
    <text evidence="3">Homodimer.</text>
</comment>
<keyword evidence="5" id="KW-0312">Gluconeogenesis</keyword>
<evidence type="ECO:0000256" key="5">
    <source>
        <dbReference type="ARBA" id="ARBA00022432"/>
    </source>
</evidence>
<organism evidence="10">
    <name type="scientific">hydrothermal vent metagenome</name>
    <dbReference type="NCBI Taxonomy" id="652676"/>
    <lineage>
        <taxon>unclassified sequences</taxon>
        <taxon>metagenomes</taxon>
        <taxon>ecological metagenomes</taxon>
    </lineage>
</organism>
<dbReference type="GO" id="GO:0046166">
    <property type="term" value="P:glyceraldehyde-3-phosphate biosynthetic process"/>
    <property type="evidence" value="ECO:0007669"/>
    <property type="project" value="TreeGrafter"/>
</dbReference>
<gene>
    <name evidence="10" type="ORF">MNBD_GAMMA20-225</name>
</gene>
<comment type="pathway">
    <text evidence="1">Carbohydrate biosynthesis; gluconeogenesis.</text>
</comment>
<dbReference type="PANTHER" id="PTHR21139:SF42">
    <property type="entry name" value="TRIOSEPHOSPHATE ISOMERASE"/>
    <property type="match status" value="1"/>
</dbReference>
<dbReference type="GO" id="GO:0006094">
    <property type="term" value="P:gluconeogenesis"/>
    <property type="evidence" value="ECO:0007669"/>
    <property type="project" value="UniProtKB-KW"/>
</dbReference>
<dbReference type="AlphaFoldDB" id="A0A3B1A650"/>
<evidence type="ECO:0000256" key="4">
    <source>
        <dbReference type="ARBA" id="ARBA00011940"/>
    </source>
</evidence>
<dbReference type="GO" id="GO:0005829">
    <property type="term" value="C:cytosol"/>
    <property type="evidence" value="ECO:0007669"/>
    <property type="project" value="TreeGrafter"/>
</dbReference>
<evidence type="ECO:0000256" key="9">
    <source>
        <dbReference type="ARBA" id="ARBA00060517"/>
    </source>
</evidence>
<evidence type="ECO:0000256" key="7">
    <source>
        <dbReference type="ARBA" id="ARBA00023152"/>
    </source>
</evidence>
<dbReference type="PANTHER" id="PTHR21139">
    <property type="entry name" value="TRIOSEPHOSPHATE ISOMERASE"/>
    <property type="match status" value="1"/>
</dbReference>
<feature type="non-terminal residue" evidence="10">
    <location>
        <position position="1"/>
    </location>
</feature>
<keyword evidence="8 10" id="KW-0413">Isomerase</keyword>
<evidence type="ECO:0000256" key="2">
    <source>
        <dbReference type="ARBA" id="ARBA00007422"/>
    </source>
</evidence>
<dbReference type="InterPro" id="IPR035990">
    <property type="entry name" value="TIM_sf"/>
</dbReference>
<reference evidence="10" key="1">
    <citation type="submission" date="2018-06" db="EMBL/GenBank/DDBJ databases">
        <authorList>
            <person name="Zhirakovskaya E."/>
        </authorList>
    </citation>
    <scope>NUCLEOTIDE SEQUENCE</scope>
</reference>
<dbReference type="InterPro" id="IPR020861">
    <property type="entry name" value="Triosephosphate_isomerase_AS"/>
</dbReference>
<comment type="pathway">
    <text evidence="9">Carbohydrate degradation; glycolysis.</text>
</comment>
<dbReference type="HAMAP" id="MF_00147_B">
    <property type="entry name" value="TIM_B"/>
    <property type="match status" value="1"/>
</dbReference>
<protein>
    <recommendedName>
        <fullName evidence="4">triose-phosphate isomerase</fullName>
        <ecNumber evidence="4">5.3.1.1</ecNumber>
    </recommendedName>
</protein>
<dbReference type="GO" id="GO:0006096">
    <property type="term" value="P:glycolytic process"/>
    <property type="evidence" value="ECO:0007669"/>
    <property type="project" value="UniProtKB-KW"/>
</dbReference>
<keyword evidence="6" id="KW-0963">Cytoplasm</keyword>
<dbReference type="PROSITE" id="PS51440">
    <property type="entry name" value="TIM_2"/>
    <property type="match status" value="1"/>
</dbReference>
<dbReference type="SUPFAM" id="SSF51351">
    <property type="entry name" value="Triosephosphate isomerase (TIM)"/>
    <property type="match status" value="1"/>
</dbReference>
<dbReference type="InterPro" id="IPR022896">
    <property type="entry name" value="TrioseP_Isoase_bac/euk"/>
</dbReference>
<dbReference type="Pfam" id="PF00121">
    <property type="entry name" value="TIM"/>
    <property type="match status" value="1"/>
</dbReference>
<dbReference type="PROSITE" id="PS00171">
    <property type="entry name" value="TIM_1"/>
    <property type="match status" value="1"/>
</dbReference>
<dbReference type="EMBL" id="UOFU01000221">
    <property type="protein sequence ID" value="VAX01216.1"/>
    <property type="molecule type" value="Genomic_DNA"/>
</dbReference>
<dbReference type="EC" id="5.3.1.1" evidence="4"/>
<keyword evidence="7" id="KW-0324">Glycolysis</keyword>
<dbReference type="InterPro" id="IPR013785">
    <property type="entry name" value="Aldolase_TIM"/>
</dbReference>
<dbReference type="GO" id="GO:0019563">
    <property type="term" value="P:glycerol catabolic process"/>
    <property type="evidence" value="ECO:0007669"/>
    <property type="project" value="TreeGrafter"/>
</dbReference>
<evidence type="ECO:0000256" key="1">
    <source>
        <dbReference type="ARBA" id="ARBA00004742"/>
    </source>
</evidence>
<dbReference type="CDD" id="cd00311">
    <property type="entry name" value="TIM"/>
    <property type="match status" value="1"/>
</dbReference>
<comment type="similarity">
    <text evidence="2">Belongs to the triosephosphate isomerase family.</text>
</comment>
<accession>A0A3B1A650</accession>
<evidence type="ECO:0000256" key="3">
    <source>
        <dbReference type="ARBA" id="ARBA00011738"/>
    </source>
</evidence>
<evidence type="ECO:0000313" key="10">
    <source>
        <dbReference type="EMBL" id="VAX01216.1"/>
    </source>
</evidence>
<name>A0A3B1A650_9ZZZZ</name>
<dbReference type="NCBIfam" id="TIGR00419">
    <property type="entry name" value="tim"/>
    <property type="match status" value="1"/>
</dbReference>
<dbReference type="InterPro" id="IPR000652">
    <property type="entry name" value="Triosephosphate_isomerase"/>
</dbReference>
<proteinExistence type="inferred from homology"/>
<dbReference type="FunFam" id="3.20.20.70:FF:000020">
    <property type="entry name" value="Triosephosphate isomerase"/>
    <property type="match status" value="1"/>
</dbReference>
<dbReference type="GO" id="GO:0004807">
    <property type="term" value="F:triose-phosphate isomerase activity"/>
    <property type="evidence" value="ECO:0007669"/>
    <property type="project" value="UniProtKB-EC"/>
</dbReference>
<dbReference type="Gene3D" id="3.20.20.70">
    <property type="entry name" value="Aldolase class I"/>
    <property type="match status" value="1"/>
</dbReference>